<organism evidence="6 7">
    <name type="scientific">Aphanomyces euteiches</name>
    <dbReference type="NCBI Taxonomy" id="100861"/>
    <lineage>
        <taxon>Eukaryota</taxon>
        <taxon>Sar</taxon>
        <taxon>Stramenopiles</taxon>
        <taxon>Oomycota</taxon>
        <taxon>Saprolegniomycetes</taxon>
        <taxon>Saprolegniales</taxon>
        <taxon>Verrucalvaceae</taxon>
        <taxon>Aphanomyces</taxon>
    </lineage>
</organism>
<reference evidence="6 7" key="1">
    <citation type="submission" date="2019-07" db="EMBL/GenBank/DDBJ databases">
        <title>Genomics analysis of Aphanomyces spp. identifies a new class of oomycete effector associated with host adaptation.</title>
        <authorList>
            <person name="Gaulin E."/>
        </authorList>
    </citation>
    <scope>NUCLEOTIDE SEQUENCE [LARGE SCALE GENOMIC DNA]</scope>
    <source>
        <strain evidence="6 7">ATCC 201684</strain>
    </source>
</reference>
<evidence type="ECO:0000313" key="7">
    <source>
        <dbReference type="Proteomes" id="UP000481153"/>
    </source>
</evidence>
<dbReference type="GO" id="GO:0016787">
    <property type="term" value="F:hydrolase activity"/>
    <property type="evidence" value="ECO:0007669"/>
    <property type="project" value="UniProtKB-KW"/>
</dbReference>
<dbReference type="InterPro" id="IPR029055">
    <property type="entry name" value="Ntn_hydrolases_N"/>
</dbReference>
<evidence type="ECO:0000259" key="5">
    <source>
        <dbReference type="Pfam" id="PF02275"/>
    </source>
</evidence>
<feature type="transmembrane region" description="Helical" evidence="3">
    <location>
        <begin position="381"/>
        <end position="404"/>
    </location>
</feature>
<feature type="domain" description="Choloylglycine hydrolase/NAAA C-terminal" evidence="5">
    <location>
        <begin position="15"/>
        <end position="210"/>
    </location>
</feature>
<comment type="similarity">
    <text evidence="1">Belongs to the peptidase C59 family.</text>
</comment>
<dbReference type="Gene3D" id="3.60.60.10">
    <property type="entry name" value="Penicillin V Acylase, Chain A"/>
    <property type="match status" value="1"/>
</dbReference>
<sequence>MAFFLALLVGAAIACSDILLNLAHETISARTMDFGIDLQSTVEVVPRGTVMQELVVNHCEDCPDFGWSVKHGFVAFNMVGVNIATDGLNEAGLSAAWLYLYATKYPRANASDPRPVITSLVSYFLGNFATVDEVKAQVNNVQFAEFDPRLQTLFAPGAKESKFPLHVAIHDAKGKSIVLEFLNGTLHVYDNPGGVMTNDPTFEKHLQQLADHGDKPIPGTYSSSDRFIRLSLLNQHAATPFTPNTTYSRATPEQAAVSTALHLINTVAIQTGDIAEGEATQFTVVRDHGRRTIYFLANENQLLRRLHFGDIDFGSPNSRRAIPVTFGDWFVDLTKVQQESSLRSIDLPPRSIVEQLLNGSTSPSQLAALAVAHAATSAPMIGFWGGLAVGFICAVALAVLVAYYMRPVPPSKRAAEYTLLPYQQ</sequence>
<dbReference type="PANTHER" id="PTHR35527">
    <property type="entry name" value="CHOLOYLGLYCINE HYDROLASE"/>
    <property type="match status" value="1"/>
</dbReference>
<feature type="signal peptide" evidence="4">
    <location>
        <begin position="1"/>
        <end position="16"/>
    </location>
</feature>
<comment type="caution">
    <text evidence="6">The sequence shown here is derived from an EMBL/GenBank/DDBJ whole genome shotgun (WGS) entry which is preliminary data.</text>
</comment>
<gene>
    <name evidence="6" type="ORF">Ae201684_001534</name>
</gene>
<keyword evidence="7" id="KW-1185">Reference proteome</keyword>
<dbReference type="PANTHER" id="PTHR35527:SF2">
    <property type="entry name" value="HYDROLASE"/>
    <property type="match status" value="1"/>
</dbReference>
<proteinExistence type="inferred from homology"/>
<feature type="chain" id="PRO_5026174261" description="Choloylglycine hydrolase/NAAA C-terminal domain-containing protein" evidence="4">
    <location>
        <begin position="17"/>
        <end position="424"/>
    </location>
</feature>
<dbReference type="Proteomes" id="UP000481153">
    <property type="component" value="Unassembled WGS sequence"/>
</dbReference>
<keyword evidence="3" id="KW-0812">Transmembrane</keyword>
<dbReference type="Pfam" id="PF02275">
    <property type="entry name" value="CBAH"/>
    <property type="match status" value="2"/>
</dbReference>
<dbReference type="InterPro" id="IPR029132">
    <property type="entry name" value="CBAH/NAAA_C"/>
</dbReference>
<dbReference type="SUPFAM" id="SSF56235">
    <property type="entry name" value="N-terminal nucleophile aminohydrolases (Ntn hydrolases)"/>
    <property type="match status" value="1"/>
</dbReference>
<dbReference type="VEuPathDB" id="FungiDB:AeMF1_008456"/>
<protein>
    <recommendedName>
        <fullName evidence="5">Choloylglycine hydrolase/NAAA C-terminal domain-containing protein</fullName>
    </recommendedName>
</protein>
<dbReference type="AlphaFoldDB" id="A0A6G0XTX4"/>
<evidence type="ECO:0000256" key="4">
    <source>
        <dbReference type="SAM" id="SignalP"/>
    </source>
</evidence>
<keyword evidence="4" id="KW-0732">Signal</keyword>
<evidence type="ECO:0000256" key="2">
    <source>
        <dbReference type="ARBA" id="ARBA00022801"/>
    </source>
</evidence>
<keyword evidence="3" id="KW-1133">Transmembrane helix</keyword>
<dbReference type="InterPro" id="IPR052193">
    <property type="entry name" value="Peptidase_C59"/>
</dbReference>
<accession>A0A6G0XTX4</accession>
<feature type="domain" description="Choloylglycine hydrolase/NAAA C-terminal" evidence="5">
    <location>
        <begin position="213"/>
        <end position="306"/>
    </location>
</feature>
<dbReference type="EMBL" id="VJMJ01000012">
    <property type="protein sequence ID" value="KAF0743891.1"/>
    <property type="molecule type" value="Genomic_DNA"/>
</dbReference>
<keyword evidence="2" id="KW-0378">Hydrolase</keyword>
<evidence type="ECO:0000313" key="6">
    <source>
        <dbReference type="EMBL" id="KAF0743891.1"/>
    </source>
</evidence>
<name>A0A6G0XTX4_9STRA</name>
<evidence type="ECO:0000256" key="3">
    <source>
        <dbReference type="SAM" id="Phobius"/>
    </source>
</evidence>
<evidence type="ECO:0000256" key="1">
    <source>
        <dbReference type="ARBA" id="ARBA00006625"/>
    </source>
</evidence>
<keyword evidence="3" id="KW-0472">Membrane</keyword>